<comment type="caution">
    <text evidence="1">The sequence shown here is derived from an EMBL/GenBank/DDBJ whole genome shotgun (WGS) entry which is preliminary data.</text>
</comment>
<dbReference type="Proteomes" id="UP000176300">
    <property type="component" value="Unassembled WGS sequence"/>
</dbReference>
<dbReference type="EMBL" id="MFQS01000044">
    <property type="protein sequence ID" value="OGH82300.1"/>
    <property type="molecule type" value="Genomic_DNA"/>
</dbReference>
<name>A0A1F6NEN1_9BACT</name>
<evidence type="ECO:0000313" key="2">
    <source>
        <dbReference type="Proteomes" id="UP000176300"/>
    </source>
</evidence>
<gene>
    <name evidence="1" type="ORF">A2373_02265</name>
</gene>
<protein>
    <submittedName>
        <fullName evidence="1">Uncharacterized protein</fullName>
    </submittedName>
</protein>
<organism evidence="1 2">
    <name type="scientific">Candidatus Magasanikbacteria bacterium RIFOXYB1_FULL_40_15</name>
    <dbReference type="NCBI Taxonomy" id="1798697"/>
    <lineage>
        <taxon>Bacteria</taxon>
        <taxon>Candidatus Magasanikiibacteriota</taxon>
    </lineage>
</organism>
<dbReference type="STRING" id="1798697.A2373_02265"/>
<evidence type="ECO:0000313" key="1">
    <source>
        <dbReference type="EMBL" id="OGH82300.1"/>
    </source>
</evidence>
<accession>A0A1F6NEN1</accession>
<dbReference type="AlphaFoldDB" id="A0A1F6NEN1"/>
<sequence length="68" mass="7684">MTNSEFYVIVSYSFKAWKVCKIILVGVFMSLKLGHINTLLNFERVPGLGQGQNTFWAFSPIGDRDGKI</sequence>
<proteinExistence type="predicted"/>
<reference evidence="1 2" key="1">
    <citation type="journal article" date="2016" name="Nat. Commun.">
        <title>Thousands of microbial genomes shed light on interconnected biogeochemical processes in an aquifer system.</title>
        <authorList>
            <person name="Anantharaman K."/>
            <person name="Brown C.T."/>
            <person name="Hug L.A."/>
            <person name="Sharon I."/>
            <person name="Castelle C.J."/>
            <person name="Probst A.J."/>
            <person name="Thomas B.C."/>
            <person name="Singh A."/>
            <person name="Wilkins M.J."/>
            <person name="Karaoz U."/>
            <person name="Brodie E.L."/>
            <person name="Williams K.H."/>
            <person name="Hubbard S.S."/>
            <person name="Banfield J.F."/>
        </authorList>
    </citation>
    <scope>NUCLEOTIDE SEQUENCE [LARGE SCALE GENOMIC DNA]</scope>
</reference>